<keyword evidence="3" id="KW-0808">Transferase</keyword>
<name>A0ABU8BQ83_9RHOB</name>
<proteinExistence type="predicted"/>
<organism evidence="3 4">
    <name type="scientific">Gemmobacter denitrificans</name>
    <dbReference type="NCBI Taxonomy" id="3123040"/>
    <lineage>
        <taxon>Bacteria</taxon>
        <taxon>Pseudomonadati</taxon>
        <taxon>Pseudomonadota</taxon>
        <taxon>Alphaproteobacteria</taxon>
        <taxon>Rhodobacterales</taxon>
        <taxon>Paracoccaceae</taxon>
        <taxon>Gemmobacter</taxon>
    </lineage>
</organism>
<evidence type="ECO:0000259" key="1">
    <source>
        <dbReference type="Pfam" id="PF00534"/>
    </source>
</evidence>
<dbReference type="InterPro" id="IPR022623">
    <property type="entry name" value="Glyco_trans_4"/>
</dbReference>
<dbReference type="EC" id="2.4.-.-" evidence="3"/>
<accession>A0ABU8BQ83</accession>
<dbReference type="Gene3D" id="3.40.50.2000">
    <property type="entry name" value="Glycogen Phosphorylase B"/>
    <property type="match status" value="2"/>
</dbReference>
<feature type="domain" description="Glycosyl transferase family 4" evidence="2">
    <location>
        <begin position="34"/>
        <end position="190"/>
    </location>
</feature>
<dbReference type="InterPro" id="IPR001296">
    <property type="entry name" value="Glyco_trans_1"/>
</dbReference>
<dbReference type="Proteomes" id="UP001431963">
    <property type="component" value="Unassembled WGS sequence"/>
</dbReference>
<keyword evidence="4" id="KW-1185">Reference proteome</keyword>
<evidence type="ECO:0000313" key="3">
    <source>
        <dbReference type="EMBL" id="MEH7826862.1"/>
    </source>
</evidence>
<comment type="caution">
    <text evidence="3">The sequence shown here is derived from an EMBL/GenBank/DDBJ whole genome shotgun (WGS) entry which is preliminary data.</text>
</comment>
<dbReference type="SUPFAM" id="SSF53756">
    <property type="entry name" value="UDP-Glycosyltransferase/glycogen phosphorylase"/>
    <property type="match status" value="1"/>
</dbReference>
<dbReference type="EMBL" id="JBALHR010000001">
    <property type="protein sequence ID" value="MEH7826862.1"/>
    <property type="molecule type" value="Genomic_DNA"/>
</dbReference>
<keyword evidence="3" id="KW-0328">Glycosyltransferase</keyword>
<dbReference type="RefSeq" id="WP_335418611.1">
    <property type="nucleotide sequence ID" value="NZ_JBALHR010000001.1"/>
</dbReference>
<reference evidence="3" key="1">
    <citation type="submission" date="2024-02" db="EMBL/GenBank/DDBJ databases">
        <title>Genome sequences of strain Gemmobacter sp. JM10B15.</title>
        <authorList>
            <person name="Zhang M."/>
        </authorList>
    </citation>
    <scope>NUCLEOTIDE SEQUENCE</scope>
    <source>
        <strain evidence="3">JM10B15</strain>
    </source>
</reference>
<dbReference type="Pfam" id="PF12000">
    <property type="entry name" value="Glyco_trans_4_3"/>
    <property type="match status" value="1"/>
</dbReference>
<protein>
    <submittedName>
        <fullName evidence="3">Glycosyltransferase</fullName>
        <ecNumber evidence="3">2.4.-.-</ecNumber>
    </submittedName>
</protein>
<evidence type="ECO:0000313" key="4">
    <source>
        <dbReference type="Proteomes" id="UP001431963"/>
    </source>
</evidence>
<feature type="domain" description="Glycosyl transferase family 1" evidence="1">
    <location>
        <begin position="197"/>
        <end position="372"/>
    </location>
</feature>
<evidence type="ECO:0000259" key="2">
    <source>
        <dbReference type="Pfam" id="PF12000"/>
    </source>
</evidence>
<sequence length="409" mass="45556">MPPVILFASAVFPGQFTGLCAHLNQTGLAEAHFLTTPGNVARYGAQHANLLPFTPDGDYTKTHYYYAAKTERSARLSRGLLKAVRAFSATRRPDLIVCHGLWAPPMFLYDEVDTPIVSYLEFPSYRAHGWQADYPPDESQRLTDRNMEMLSLHQVLRSALTIVPSAYARSLFPPELQPRIAVQFEGFQIEPTPAPAPRSDDRPVIGFAARDLSSAKGFEIFIRLADRMIRDGDPARFIAIGDPAATTYGYEQQLVQRRHGAGTSFRDHLLDRYPAARAVEFPGRLPYAEYAQLLHGIDLFLYPLRHGVANWGLMEIMARGRAVIGSDQCFLPELIRHGENGLLLPDDDDLWLREIRRLLADPAERARLGAGAAGSGSAYRMDKVAPRYMALFERAMATGNRGGAAWDRG</sequence>
<dbReference type="Pfam" id="PF00534">
    <property type="entry name" value="Glycos_transf_1"/>
    <property type="match status" value="1"/>
</dbReference>
<dbReference type="PANTHER" id="PTHR12526">
    <property type="entry name" value="GLYCOSYLTRANSFERASE"/>
    <property type="match status" value="1"/>
</dbReference>
<dbReference type="GO" id="GO:0016757">
    <property type="term" value="F:glycosyltransferase activity"/>
    <property type="evidence" value="ECO:0007669"/>
    <property type="project" value="UniProtKB-KW"/>
</dbReference>
<gene>
    <name evidence="3" type="ORF">V6590_01740</name>
</gene>